<evidence type="ECO:0000313" key="1">
    <source>
        <dbReference type="EMBL" id="RQO96323.1"/>
    </source>
</evidence>
<organism evidence="1 2">
    <name type="scientific">Populus trichocarpa</name>
    <name type="common">Western balsam poplar</name>
    <name type="synonym">Populus balsamifera subsp. trichocarpa</name>
    <dbReference type="NCBI Taxonomy" id="3694"/>
    <lineage>
        <taxon>Eukaryota</taxon>
        <taxon>Viridiplantae</taxon>
        <taxon>Streptophyta</taxon>
        <taxon>Embryophyta</taxon>
        <taxon>Tracheophyta</taxon>
        <taxon>Spermatophyta</taxon>
        <taxon>Magnoliopsida</taxon>
        <taxon>eudicotyledons</taxon>
        <taxon>Gunneridae</taxon>
        <taxon>Pentapetalae</taxon>
        <taxon>rosids</taxon>
        <taxon>fabids</taxon>
        <taxon>Malpighiales</taxon>
        <taxon>Salicaceae</taxon>
        <taxon>Saliceae</taxon>
        <taxon>Populus</taxon>
    </lineage>
</organism>
<dbReference type="EMBL" id="CM009299">
    <property type="protein sequence ID" value="RQO96323.1"/>
    <property type="molecule type" value="Genomic_DNA"/>
</dbReference>
<proteinExistence type="predicted"/>
<name>A0A3N7FL44_POPTR</name>
<sequence length="69" mass="7774">MAAPCEHMNGGRIWPRRTGQARPLMGLFSEFSSGMCCPGKLIIRFCHQHLVQVLKTEGIVLRQQPLLVQ</sequence>
<reference evidence="1 2" key="1">
    <citation type="journal article" date="2006" name="Science">
        <title>The genome of black cottonwood, Populus trichocarpa (Torr. &amp; Gray).</title>
        <authorList>
            <person name="Tuskan G.A."/>
            <person name="Difazio S."/>
            <person name="Jansson S."/>
            <person name="Bohlmann J."/>
            <person name="Grigoriev I."/>
            <person name="Hellsten U."/>
            <person name="Putnam N."/>
            <person name="Ralph S."/>
            <person name="Rombauts S."/>
            <person name="Salamov A."/>
            <person name="Schein J."/>
            <person name="Sterck L."/>
            <person name="Aerts A."/>
            <person name="Bhalerao R.R."/>
            <person name="Bhalerao R.P."/>
            <person name="Blaudez D."/>
            <person name="Boerjan W."/>
            <person name="Brun A."/>
            <person name="Brunner A."/>
            <person name="Busov V."/>
            <person name="Campbell M."/>
            <person name="Carlson J."/>
            <person name="Chalot M."/>
            <person name="Chapman J."/>
            <person name="Chen G.L."/>
            <person name="Cooper D."/>
            <person name="Coutinho P.M."/>
            <person name="Couturier J."/>
            <person name="Covert S."/>
            <person name="Cronk Q."/>
            <person name="Cunningham R."/>
            <person name="Davis J."/>
            <person name="Degroeve S."/>
            <person name="Dejardin A."/>
            <person name="Depamphilis C."/>
            <person name="Detter J."/>
            <person name="Dirks B."/>
            <person name="Dubchak I."/>
            <person name="Duplessis S."/>
            <person name="Ehlting J."/>
            <person name="Ellis B."/>
            <person name="Gendler K."/>
            <person name="Goodstein D."/>
            <person name="Gribskov M."/>
            <person name="Grimwood J."/>
            <person name="Groover A."/>
            <person name="Gunter L."/>
            <person name="Hamberger B."/>
            <person name="Heinze B."/>
            <person name="Helariutta Y."/>
            <person name="Henrissat B."/>
            <person name="Holligan D."/>
            <person name="Holt R."/>
            <person name="Huang W."/>
            <person name="Islam-Faridi N."/>
            <person name="Jones S."/>
            <person name="Jones-Rhoades M."/>
            <person name="Jorgensen R."/>
            <person name="Joshi C."/>
            <person name="Kangasjarvi J."/>
            <person name="Karlsson J."/>
            <person name="Kelleher C."/>
            <person name="Kirkpatrick R."/>
            <person name="Kirst M."/>
            <person name="Kohler A."/>
            <person name="Kalluri U."/>
            <person name="Larimer F."/>
            <person name="Leebens-Mack J."/>
            <person name="Leple J.C."/>
            <person name="Locascio P."/>
            <person name="Lou Y."/>
            <person name="Lucas S."/>
            <person name="Martin F."/>
            <person name="Montanini B."/>
            <person name="Napoli C."/>
            <person name="Nelson D.R."/>
            <person name="Nelson C."/>
            <person name="Nieminen K."/>
            <person name="Nilsson O."/>
            <person name="Pereda V."/>
            <person name="Peter G."/>
            <person name="Philippe R."/>
            <person name="Pilate G."/>
            <person name="Poliakov A."/>
            <person name="Razumovskaya J."/>
            <person name="Richardson P."/>
            <person name="Rinaldi C."/>
            <person name="Ritland K."/>
            <person name="Rouze P."/>
            <person name="Ryaboy D."/>
            <person name="Schmutz J."/>
            <person name="Schrader J."/>
            <person name="Segerman B."/>
            <person name="Shin H."/>
            <person name="Siddiqui A."/>
            <person name="Sterky F."/>
            <person name="Terry A."/>
            <person name="Tsai C.J."/>
            <person name="Uberbacher E."/>
            <person name="Unneberg P."/>
            <person name="Vahala J."/>
            <person name="Wall K."/>
            <person name="Wessler S."/>
            <person name="Yang G."/>
            <person name="Yin T."/>
            <person name="Douglas C."/>
            <person name="Marra M."/>
            <person name="Sandberg G."/>
            <person name="Van de Peer Y."/>
            <person name="Rokhsar D."/>
        </authorList>
    </citation>
    <scope>NUCLEOTIDE SEQUENCE [LARGE SCALE GENOMIC DNA]</scope>
    <source>
        <strain evidence="2">cv. Nisqually</strain>
    </source>
</reference>
<gene>
    <name evidence="1" type="ORF">POPTR_010G062440</name>
</gene>
<evidence type="ECO:0000313" key="2">
    <source>
        <dbReference type="Proteomes" id="UP000006729"/>
    </source>
</evidence>
<keyword evidence="2" id="KW-1185">Reference proteome</keyword>
<dbReference type="InParanoid" id="A0A3N7FL44"/>
<accession>A0A3N7FL44</accession>
<dbReference type="Proteomes" id="UP000006729">
    <property type="component" value="Chromosome 10"/>
</dbReference>
<dbReference type="AlphaFoldDB" id="A0A3N7FL44"/>
<protein>
    <submittedName>
        <fullName evidence="1">Uncharacterized protein</fullName>
    </submittedName>
</protein>